<gene>
    <name evidence="6" type="ORF">CCAM_LOCUS7189</name>
</gene>
<name>A0A484KI21_9ASTE</name>
<evidence type="ECO:0000256" key="5">
    <source>
        <dbReference type="SAM" id="Phobius"/>
    </source>
</evidence>
<evidence type="ECO:0000256" key="3">
    <source>
        <dbReference type="ARBA" id="ARBA00022989"/>
    </source>
</evidence>
<dbReference type="PANTHER" id="PTHR31218">
    <property type="entry name" value="WAT1-RELATED PROTEIN"/>
    <property type="match status" value="1"/>
</dbReference>
<keyword evidence="7" id="KW-1185">Reference proteome</keyword>
<evidence type="ECO:0000313" key="7">
    <source>
        <dbReference type="Proteomes" id="UP000595140"/>
    </source>
</evidence>
<comment type="subcellular location">
    <subcellularLocation>
        <location evidence="1">Membrane</location>
        <topology evidence="1">Multi-pass membrane protein</topology>
    </subcellularLocation>
</comment>
<evidence type="ECO:0008006" key="8">
    <source>
        <dbReference type="Google" id="ProtNLM"/>
    </source>
</evidence>
<feature type="transmembrane region" description="Helical" evidence="5">
    <location>
        <begin position="63"/>
        <end position="83"/>
    </location>
</feature>
<feature type="transmembrane region" description="Helical" evidence="5">
    <location>
        <begin position="28"/>
        <end position="51"/>
    </location>
</feature>
<dbReference type="OrthoDB" id="670984at2759"/>
<dbReference type="Proteomes" id="UP000595140">
    <property type="component" value="Unassembled WGS sequence"/>
</dbReference>
<sequence>MATFQSTAIGLCIDRTEASWKLGWNLQLITILYSGVLASAATLCLVFWAIAKRGPTYPSMFNPLSLVFVAITEAIFFGASISVGSSSQSYCTSSSLSYVNDKAPVPDKDSPPVMKSNPSYETWMIVDAQNWPCLLAIVSPTVTHKRLHGLRKGTDFMQKYIDTALGIVTSLKLDHELIPDNDLVLHVLRVLLAEYASLKQNV</sequence>
<dbReference type="SUPFAM" id="SSF103481">
    <property type="entry name" value="Multidrug resistance efflux transporter EmrE"/>
    <property type="match status" value="1"/>
</dbReference>
<keyword evidence="4 5" id="KW-0472">Membrane</keyword>
<protein>
    <recommendedName>
        <fullName evidence="8">WAT1-related protein</fullName>
    </recommendedName>
</protein>
<accession>A0A484KI21</accession>
<evidence type="ECO:0000256" key="1">
    <source>
        <dbReference type="ARBA" id="ARBA00004141"/>
    </source>
</evidence>
<reference evidence="6 7" key="1">
    <citation type="submission" date="2018-04" db="EMBL/GenBank/DDBJ databases">
        <authorList>
            <person name="Vogel A."/>
        </authorList>
    </citation>
    <scope>NUCLEOTIDE SEQUENCE [LARGE SCALE GENOMIC DNA]</scope>
</reference>
<evidence type="ECO:0000256" key="4">
    <source>
        <dbReference type="ARBA" id="ARBA00023136"/>
    </source>
</evidence>
<dbReference type="GO" id="GO:0022857">
    <property type="term" value="F:transmembrane transporter activity"/>
    <property type="evidence" value="ECO:0007669"/>
    <property type="project" value="InterPro"/>
</dbReference>
<organism evidence="6 7">
    <name type="scientific">Cuscuta campestris</name>
    <dbReference type="NCBI Taxonomy" id="132261"/>
    <lineage>
        <taxon>Eukaryota</taxon>
        <taxon>Viridiplantae</taxon>
        <taxon>Streptophyta</taxon>
        <taxon>Embryophyta</taxon>
        <taxon>Tracheophyta</taxon>
        <taxon>Spermatophyta</taxon>
        <taxon>Magnoliopsida</taxon>
        <taxon>eudicotyledons</taxon>
        <taxon>Gunneridae</taxon>
        <taxon>Pentapetalae</taxon>
        <taxon>asterids</taxon>
        <taxon>lamiids</taxon>
        <taxon>Solanales</taxon>
        <taxon>Convolvulaceae</taxon>
        <taxon>Cuscuteae</taxon>
        <taxon>Cuscuta</taxon>
        <taxon>Cuscuta subgen. Grammica</taxon>
        <taxon>Cuscuta sect. Cleistogrammica</taxon>
    </lineage>
</organism>
<dbReference type="AlphaFoldDB" id="A0A484KI21"/>
<evidence type="ECO:0000256" key="2">
    <source>
        <dbReference type="ARBA" id="ARBA00022692"/>
    </source>
</evidence>
<dbReference type="InterPro" id="IPR037185">
    <property type="entry name" value="EmrE-like"/>
</dbReference>
<keyword evidence="3 5" id="KW-1133">Transmembrane helix</keyword>
<keyword evidence="2 5" id="KW-0812">Transmembrane</keyword>
<dbReference type="EMBL" id="OOIL02000451">
    <property type="protein sequence ID" value="VFQ65413.1"/>
    <property type="molecule type" value="Genomic_DNA"/>
</dbReference>
<dbReference type="InterPro" id="IPR030184">
    <property type="entry name" value="WAT1-related"/>
</dbReference>
<dbReference type="GO" id="GO:0016020">
    <property type="term" value="C:membrane"/>
    <property type="evidence" value="ECO:0007669"/>
    <property type="project" value="InterPro"/>
</dbReference>
<evidence type="ECO:0000313" key="6">
    <source>
        <dbReference type="EMBL" id="VFQ65413.1"/>
    </source>
</evidence>
<proteinExistence type="predicted"/>